<dbReference type="AlphaFoldDB" id="A0A9E6ZT11"/>
<dbReference type="RefSeq" id="WP_255841320.1">
    <property type="nucleotide sequence ID" value="NZ_CP094358.1"/>
</dbReference>
<dbReference type="Proteomes" id="UP000831290">
    <property type="component" value="Chromosome"/>
</dbReference>
<keyword evidence="2" id="KW-1185">Reference proteome</keyword>
<accession>A0A9E6ZT11</accession>
<dbReference type="EMBL" id="CP094358">
    <property type="protein sequence ID" value="UOB16156.1"/>
    <property type="molecule type" value="Genomic_DNA"/>
</dbReference>
<evidence type="ECO:0000313" key="1">
    <source>
        <dbReference type="EMBL" id="UOB16156.1"/>
    </source>
</evidence>
<proteinExistence type="predicted"/>
<evidence type="ECO:0000313" key="2">
    <source>
        <dbReference type="Proteomes" id="UP000831290"/>
    </source>
</evidence>
<sequence length="48" mass="5768">MNNLVGRKNWNFDLEDCDNILKVHSYPEMNNFLIVEINKMGFECIELY</sequence>
<gene>
    <name evidence="1" type="ORF">MQE35_10445</name>
</gene>
<organism evidence="1 2">
    <name type="scientific">Abyssalbus ytuae</name>
    <dbReference type="NCBI Taxonomy" id="2926907"/>
    <lineage>
        <taxon>Bacteria</taxon>
        <taxon>Pseudomonadati</taxon>
        <taxon>Bacteroidota</taxon>
        <taxon>Flavobacteriia</taxon>
        <taxon>Flavobacteriales</taxon>
        <taxon>Flavobacteriaceae</taxon>
        <taxon>Abyssalbus</taxon>
    </lineage>
</organism>
<reference evidence="1" key="1">
    <citation type="submission" date="2022-03" db="EMBL/GenBank/DDBJ databases">
        <title>Description of Abyssus ytuae gen. nov., sp. nov., a novel member of the family Flavobacteriaceae isolated from the sediment of Mariana Trench.</title>
        <authorList>
            <person name="Zhang J."/>
            <person name="Xu X."/>
        </authorList>
    </citation>
    <scope>NUCLEOTIDE SEQUENCE</scope>
    <source>
        <strain evidence="1">MT3330</strain>
    </source>
</reference>
<name>A0A9E6ZT11_9FLAO</name>
<protein>
    <submittedName>
        <fullName evidence="1">Uncharacterized protein</fullName>
    </submittedName>
</protein>
<dbReference type="KEGG" id="fbm:MQE35_10445"/>